<feature type="domain" description="AMP-binding enzyme C-terminal" evidence="2">
    <location>
        <begin position="419"/>
        <end position="492"/>
    </location>
</feature>
<evidence type="ECO:0000259" key="2">
    <source>
        <dbReference type="Pfam" id="PF13193"/>
    </source>
</evidence>
<dbReference type="PROSITE" id="PS00455">
    <property type="entry name" value="AMP_BINDING"/>
    <property type="match status" value="1"/>
</dbReference>
<dbReference type="SUPFAM" id="SSF56801">
    <property type="entry name" value="Acetyl-CoA synthetase-like"/>
    <property type="match status" value="1"/>
</dbReference>
<comment type="caution">
    <text evidence="3">The sequence shown here is derived from an EMBL/GenBank/DDBJ whole genome shotgun (WGS) entry which is preliminary data.</text>
</comment>
<sequence length="512" mass="55683">METIHLGKSNFSSISELISIHAIERADTVALRYRDTVVTYKELQRYSEQILAAIQYNDIPPRTAIAIASSNPLLSTLALLGVISAGCVAVPVALSSSPEQIASVIADACIPLVFLDSEFLEGLPSIGARVANLDEFDSWLAPEGFAATHVELSPADPFNIIYSSGTTGTPKGIIHTHGMRWSQIAAYGQIVPQCDSAVTLIATPIYSNTTIVSLLPSLAYGGTAVLMGKFDAYEYLVEAQNSRATHTLMVPVQYQRIMALTKFDDFDLSSFIFKSCTGAPFSPELKADVIRRWPGALLEIYGMTEGGGTCVLRANECPEKLHTVGQPVPGCEIRLIDAQGNEVNSGEIGEIVGRSNMMMTGYHGRPDTTREATWIDANGNRYIRHGDLGRFDEEGFLTLLGRIKDMIISGGFNIYPSDIEAVLRLHPSIADCAVIGIPSVTWGETPFAFYVPKNESLSPNEVITWVNQRMGKTQRLSDAQAIAQLPLSATGKVLKRELRALFLTEHPTPFAL</sequence>
<dbReference type="Pfam" id="PF00501">
    <property type="entry name" value="AMP-binding"/>
    <property type="match status" value="1"/>
</dbReference>
<dbReference type="PANTHER" id="PTHR24096">
    <property type="entry name" value="LONG-CHAIN-FATTY-ACID--COA LIGASE"/>
    <property type="match status" value="1"/>
</dbReference>
<dbReference type="Pfam" id="PF13193">
    <property type="entry name" value="AMP-binding_C"/>
    <property type="match status" value="1"/>
</dbReference>
<dbReference type="EMBL" id="JBFQXQ010000007">
    <property type="protein sequence ID" value="MEX3175366.1"/>
    <property type="molecule type" value="Genomic_DNA"/>
</dbReference>
<dbReference type="Gene3D" id="3.40.50.12780">
    <property type="entry name" value="N-terminal domain of ligase-like"/>
    <property type="match status" value="1"/>
</dbReference>
<dbReference type="InterPro" id="IPR000873">
    <property type="entry name" value="AMP-dep_synth/lig_dom"/>
</dbReference>
<dbReference type="InterPro" id="IPR025110">
    <property type="entry name" value="AMP-bd_C"/>
</dbReference>
<dbReference type="InterPro" id="IPR045851">
    <property type="entry name" value="AMP-bd_C_sf"/>
</dbReference>
<dbReference type="InterPro" id="IPR042099">
    <property type="entry name" value="ANL_N_sf"/>
</dbReference>
<proteinExistence type="predicted"/>
<name>A0ABV3UP72_9GAMM</name>
<dbReference type="Gene3D" id="3.30.300.30">
    <property type="match status" value="1"/>
</dbReference>
<dbReference type="InterPro" id="IPR020845">
    <property type="entry name" value="AMP-binding_CS"/>
</dbReference>
<gene>
    <name evidence="3" type="ORF">AB4M04_25160</name>
</gene>
<dbReference type="RefSeq" id="WP_017894455.1">
    <property type="nucleotide sequence ID" value="NZ_JBFQXQ010000007.1"/>
</dbReference>
<organism evidence="3 4">
    <name type="scientific">Serratia quinivorans</name>
    <dbReference type="NCBI Taxonomy" id="137545"/>
    <lineage>
        <taxon>Bacteria</taxon>
        <taxon>Pseudomonadati</taxon>
        <taxon>Pseudomonadota</taxon>
        <taxon>Gammaproteobacteria</taxon>
        <taxon>Enterobacterales</taxon>
        <taxon>Yersiniaceae</taxon>
        <taxon>Serratia</taxon>
    </lineage>
</organism>
<reference evidence="3 4" key="1">
    <citation type="submission" date="2024-07" db="EMBL/GenBank/DDBJ databases">
        <title>Genomes of novel Serratia strains from suburban soil.</title>
        <authorList>
            <person name="Markert E.X."/>
            <person name="Severe K."/>
            <person name="Severe L."/>
            <person name="Twing K.I."/>
            <person name="Ward L.M."/>
        </authorList>
    </citation>
    <scope>NUCLEOTIDE SEQUENCE [LARGE SCALE GENOMIC DNA]</scope>
    <source>
        <strain evidence="3 4">3C-UT</strain>
    </source>
</reference>
<keyword evidence="4" id="KW-1185">Reference proteome</keyword>
<evidence type="ECO:0000259" key="1">
    <source>
        <dbReference type="Pfam" id="PF00501"/>
    </source>
</evidence>
<accession>A0ABV3UP72</accession>
<feature type="domain" description="AMP-dependent synthetase/ligase" evidence="1">
    <location>
        <begin position="24"/>
        <end position="363"/>
    </location>
</feature>
<evidence type="ECO:0000313" key="3">
    <source>
        <dbReference type="EMBL" id="MEX3175366.1"/>
    </source>
</evidence>
<evidence type="ECO:0000313" key="4">
    <source>
        <dbReference type="Proteomes" id="UP001558101"/>
    </source>
</evidence>
<dbReference type="Proteomes" id="UP001558101">
    <property type="component" value="Unassembled WGS sequence"/>
</dbReference>
<protein>
    <submittedName>
        <fullName evidence="3">Class I adenylate-forming enzyme family protein</fullName>
    </submittedName>
</protein>